<dbReference type="EMBL" id="BTRK01000003">
    <property type="protein sequence ID" value="GMR39825.1"/>
    <property type="molecule type" value="Genomic_DNA"/>
</dbReference>
<evidence type="ECO:0000256" key="1">
    <source>
        <dbReference type="SAM" id="MobiDB-lite"/>
    </source>
</evidence>
<evidence type="ECO:0000313" key="3">
    <source>
        <dbReference type="Proteomes" id="UP001328107"/>
    </source>
</evidence>
<comment type="caution">
    <text evidence="2">The sequence shown here is derived from an EMBL/GenBank/DDBJ whole genome shotgun (WGS) entry which is preliminary data.</text>
</comment>
<evidence type="ECO:0000313" key="2">
    <source>
        <dbReference type="EMBL" id="GMR39825.1"/>
    </source>
</evidence>
<proteinExistence type="predicted"/>
<protein>
    <submittedName>
        <fullName evidence="2">Uncharacterized protein</fullName>
    </submittedName>
</protein>
<gene>
    <name evidence="2" type="ORF">PMAYCL1PPCAC_10020</name>
</gene>
<dbReference type="Proteomes" id="UP001328107">
    <property type="component" value="Unassembled WGS sequence"/>
</dbReference>
<dbReference type="AlphaFoldDB" id="A0AAN4ZMN6"/>
<feature type="non-terminal residue" evidence="2">
    <location>
        <position position="1"/>
    </location>
</feature>
<feature type="compositionally biased region" description="Basic and acidic residues" evidence="1">
    <location>
        <begin position="189"/>
        <end position="204"/>
    </location>
</feature>
<feature type="compositionally biased region" description="Basic and acidic residues" evidence="1">
    <location>
        <begin position="132"/>
        <end position="156"/>
    </location>
</feature>
<reference evidence="3" key="1">
    <citation type="submission" date="2022-10" db="EMBL/GenBank/DDBJ databases">
        <title>Genome assembly of Pristionchus species.</title>
        <authorList>
            <person name="Yoshida K."/>
            <person name="Sommer R.J."/>
        </authorList>
    </citation>
    <scope>NUCLEOTIDE SEQUENCE [LARGE SCALE GENOMIC DNA]</scope>
    <source>
        <strain evidence="3">RS5460</strain>
    </source>
</reference>
<sequence length="233" mass="26165">SKFFESSVWRKHTQWRASHKQSHTPSSSEERMQAVTSAPSSRFSMCFVFFLLSPAVRLLSNEAVCDMMQSCFRICFELHLSELLRVAARTTLADMTQLIFTRLPTFEDDLRHPYIRKLVMNTKGKQRRGKTRPAEKKTKKEEEKKERDRERERSDSENEAEGVEVVEGAKETDVLVEGSTASSVDGVEEERGVERKEVKEEDMKTITSESEGEAAASAAGGVVDLAAGLARGG</sequence>
<organism evidence="2 3">
    <name type="scientific">Pristionchus mayeri</name>
    <dbReference type="NCBI Taxonomy" id="1317129"/>
    <lineage>
        <taxon>Eukaryota</taxon>
        <taxon>Metazoa</taxon>
        <taxon>Ecdysozoa</taxon>
        <taxon>Nematoda</taxon>
        <taxon>Chromadorea</taxon>
        <taxon>Rhabditida</taxon>
        <taxon>Rhabditina</taxon>
        <taxon>Diplogasteromorpha</taxon>
        <taxon>Diplogasteroidea</taxon>
        <taxon>Neodiplogasteridae</taxon>
        <taxon>Pristionchus</taxon>
    </lineage>
</organism>
<accession>A0AAN4ZMN6</accession>
<feature type="region of interest" description="Disordered" evidence="1">
    <location>
        <begin position="120"/>
        <end position="218"/>
    </location>
</feature>
<keyword evidence="3" id="KW-1185">Reference proteome</keyword>
<name>A0AAN4ZMN6_9BILA</name>